<evidence type="ECO:0000256" key="7">
    <source>
        <dbReference type="ARBA" id="ARBA00022943"/>
    </source>
</evidence>
<dbReference type="SMART" id="SM00233">
    <property type="entry name" value="PH"/>
    <property type="match status" value="1"/>
</dbReference>
<dbReference type="EMBL" id="MTYJ01000249">
    <property type="protein sequence ID" value="OWA52039.1"/>
    <property type="molecule type" value="Genomic_DNA"/>
</dbReference>
<feature type="domain" description="IRS-type PTB" evidence="12">
    <location>
        <begin position="154"/>
        <end position="260"/>
    </location>
</feature>
<gene>
    <name evidence="13" type="ORF">BV898_16496</name>
</gene>
<feature type="compositionally biased region" description="Basic and acidic residues" evidence="10">
    <location>
        <begin position="279"/>
        <end position="302"/>
    </location>
</feature>
<organism evidence="13 14">
    <name type="scientific">Hypsibius exemplaris</name>
    <name type="common">Freshwater tardigrade</name>
    <dbReference type="NCBI Taxonomy" id="2072580"/>
    <lineage>
        <taxon>Eukaryota</taxon>
        <taxon>Metazoa</taxon>
        <taxon>Ecdysozoa</taxon>
        <taxon>Tardigrada</taxon>
        <taxon>Eutardigrada</taxon>
        <taxon>Parachela</taxon>
        <taxon>Hypsibioidea</taxon>
        <taxon>Hypsibiidae</taxon>
        <taxon>Hypsibius</taxon>
    </lineage>
</organism>
<feature type="region of interest" description="Disordered" evidence="10">
    <location>
        <begin position="513"/>
        <end position="542"/>
    </location>
</feature>
<dbReference type="GO" id="GO:0048477">
    <property type="term" value="P:oogenesis"/>
    <property type="evidence" value="ECO:0007669"/>
    <property type="project" value="UniProtKB-KW"/>
</dbReference>
<dbReference type="SMART" id="SM00310">
    <property type="entry name" value="PTBI"/>
    <property type="match status" value="1"/>
</dbReference>
<dbReference type="GO" id="GO:0008286">
    <property type="term" value="P:insulin receptor signaling pathway"/>
    <property type="evidence" value="ECO:0007669"/>
    <property type="project" value="InterPro"/>
</dbReference>
<dbReference type="PANTHER" id="PTHR10614">
    <property type="entry name" value="INSULIN RECEPTOR SUBSTRATE"/>
    <property type="match status" value="1"/>
</dbReference>
<evidence type="ECO:0000313" key="13">
    <source>
        <dbReference type="EMBL" id="OWA52039.1"/>
    </source>
</evidence>
<sequence>MTTHEDGSVATSMRSGGGHPTGATDSPDLKVLSENGVLRMGYLKKLKTMKKKFFVLREANAERPAALEYFDAQKKFDQGHAAKRIIPVSGSFAVNKKEDCEPKHAISIFTDKETFSVVANSEREQNEWLKDMIDLQRAGPVEGSPASETAHPFFDYVWNVDVRKTDQGAAKKISGPHRLCLLNRTLKLYPVGASPTSDATSFALKRLRSVGHNKKYFFIEIGRQTVTGPGQLCLEAEDVLAAQHMHDTISEEMRRSEQDETTTPSTTSGGRSRSNTDSSRPRQRDPEILRRYTYETTPKDRQGVVSENEMGARASSDLTPGSGGSTTSRERLNRPAEQRITEYAIPDFQHQTSSEDNYLPIDMDTAYFACNFQPVKPAATVESQGNYSAISKPAEHPRTAFPGLPAVAEISRAPLSPSIPEENGDYIPVTMPSRATASSISNQSGSNSSEESGYFEMNLPPKSVATPTESAKSPPPPASLLIPDRLPPVPEALPEGSPGAYIMMTPTAVNGTIVAGPSSDSRRSTMSSSSHQSYLPDGFRDEHSNTVSSEVTYAVMEPAAQRTRRENSSRDASTSSLGSSFGWDRLSSFGSRTDYRLEKVKAFMGIDDQDAKMRENRAYSTGCHPSKATSCFKPDPPSVPVHNNMGEPFRIRAYSLGNHSSPTASRGGVAAASSTTRQRGLVHSPSATLVLNLPSTSSDSHTVHGEIRLISASDTQLTPPNESGRLTPSLDASARKVDGGGGTRAEDLMELTFRPRSGS</sequence>
<dbReference type="InterPro" id="IPR039011">
    <property type="entry name" value="IRS"/>
</dbReference>
<feature type="region of interest" description="Disordered" evidence="10">
    <location>
        <begin position="1"/>
        <end position="28"/>
    </location>
</feature>
<evidence type="ECO:0000256" key="10">
    <source>
        <dbReference type="SAM" id="MobiDB-lite"/>
    </source>
</evidence>
<keyword evidence="4" id="KW-0341">Growth regulation</keyword>
<accession>A0A9X6RLC7</accession>
<evidence type="ECO:0000256" key="9">
    <source>
        <dbReference type="ARBA" id="ARBA00046145"/>
    </source>
</evidence>
<feature type="compositionally biased region" description="Low complexity" evidence="10">
    <location>
        <begin position="524"/>
        <end position="533"/>
    </location>
</feature>
<dbReference type="PANTHER" id="PTHR10614:SF13">
    <property type="entry name" value="INSULIN RECEPTOR SUBSTRATE 1"/>
    <property type="match status" value="1"/>
</dbReference>
<evidence type="ECO:0000313" key="14">
    <source>
        <dbReference type="Proteomes" id="UP000192578"/>
    </source>
</evidence>
<evidence type="ECO:0000256" key="6">
    <source>
        <dbReference type="ARBA" id="ARBA00022782"/>
    </source>
</evidence>
<evidence type="ECO:0000259" key="11">
    <source>
        <dbReference type="PROSITE" id="PS50003"/>
    </source>
</evidence>
<feature type="region of interest" description="Disordered" evidence="10">
    <location>
        <begin position="712"/>
        <end position="745"/>
    </location>
</feature>
<evidence type="ECO:0000256" key="2">
    <source>
        <dbReference type="ARBA" id="ARBA00015710"/>
    </source>
</evidence>
<dbReference type="PROSITE" id="PS51064">
    <property type="entry name" value="IRS_PTB"/>
    <property type="match status" value="1"/>
</dbReference>
<comment type="subunit">
    <text evidence="1">Bindings to phosphatidylinositol 3-kinase and SHP2.</text>
</comment>
<dbReference type="InterPro" id="IPR002404">
    <property type="entry name" value="IRS_PTB"/>
</dbReference>
<dbReference type="PRINTS" id="PR00628">
    <property type="entry name" value="INSULINRSI"/>
</dbReference>
<keyword evidence="5" id="KW-0677">Repeat</keyword>
<dbReference type="AlphaFoldDB" id="A0A9X6RLC7"/>
<feature type="region of interest" description="Disordered" evidence="10">
    <location>
        <begin position="249"/>
        <end position="336"/>
    </location>
</feature>
<proteinExistence type="predicted"/>
<dbReference type="Gene3D" id="2.30.29.30">
    <property type="entry name" value="Pleckstrin-homology domain (PH domain)/Phosphotyrosine-binding domain (PTB)"/>
    <property type="match status" value="2"/>
</dbReference>
<feature type="compositionally biased region" description="Basic and acidic residues" evidence="10">
    <location>
        <begin position="249"/>
        <end position="258"/>
    </location>
</feature>
<dbReference type="PROSITE" id="PS50003">
    <property type="entry name" value="PH_DOMAIN"/>
    <property type="match status" value="1"/>
</dbReference>
<evidence type="ECO:0000259" key="12">
    <source>
        <dbReference type="PROSITE" id="PS51064"/>
    </source>
</evidence>
<dbReference type="SMART" id="SM01244">
    <property type="entry name" value="IRS"/>
    <property type="match status" value="1"/>
</dbReference>
<keyword evidence="7" id="KW-0896">Oogenesis</keyword>
<evidence type="ECO:0000256" key="5">
    <source>
        <dbReference type="ARBA" id="ARBA00022737"/>
    </source>
</evidence>
<dbReference type="InterPro" id="IPR011993">
    <property type="entry name" value="PH-like_dom_sf"/>
</dbReference>
<evidence type="ECO:0000256" key="1">
    <source>
        <dbReference type="ARBA" id="ARBA00011440"/>
    </source>
</evidence>
<dbReference type="SUPFAM" id="SSF50729">
    <property type="entry name" value="PH domain-like"/>
    <property type="match status" value="2"/>
</dbReference>
<dbReference type="Pfam" id="PF02174">
    <property type="entry name" value="IRS"/>
    <property type="match status" value="1"/>
</dbReference>
<evidence type="ECO:0000256" key="4">
    <source>
        <dbReference type="ARBA" id="ARBA00022604"/>
    </source>
</evidence>
<evidence type="ECO:0000256" key="8">
    <source>
        <dbReference type="ARBA" id="ARBA00033282"/>
    </source>
</evidence>
<feature type="region of interest" description="Disordered" evidence="10">
    <location>
        <begin position="557"/>
        <end position="578"/>
    </location>
</feature>
<feature type="region of interest" description="Disordered" evidence="10">
    <location>
        <begin position="436"/>
        <end position="487"/>
    </location>
</feature>
<feature type="compositionally biased region" description="Polar residues" evidence="10">
    <location>
        <begin position="712"/>
        <end position="726"/>
    </location>
</feature>
<name>A0A9X6RLC7_HYPEX</name>
<keyword evidence="3" id="KW-0597">Phosphoprotein</keyword>
<feature type="compositionally biased region" description="Low complexity" evidence="10">
    <location>
        <begin position="261"/>
        <end position="278"/>
    </location>
</feature>
<feature type="domain" description="PH" evidence="11">
    <location>
        <begin position="36"/>
        <end position="137"/>
    </location>
</feature>
<protein>
    <recommendedName>
        <fullName evidence="2">Insulin receptor substrate 1</fullName>
    </recommendedName>
    <alternativeName>
        <fullName evidence="8">Protein chico</fullName>
    </alternativeName>
</protein>
<dbReference type="Proteomes" id="UP000192578">
    <property type="component" value="Unassembled WGS sequence"/>
</dbReference>
<dbReference type="GO" id="GO:0005886">
    <property type="term" value="C:plasma membrane"/>
    <property type="evidence" value="ECO:0007669"/>
    <property type="project" value="TreeGrafter"/>
</dbReference>
<feature type="region of interest" description="Disordered" evidence="10">
    <location>
        <begin position="656"/>
        <end position="682"/>
    </location>
</feature>
<reference evidence="14" key="1">
    <citation type="submission" date="2017-01" db="EMBL/GenBank/DDBJ databases">
        <title>Comparative genomics of anhydrobiosis in the tardigrade Hypsibius dujardini.</title>
        <authorList>
            <person name="Yoshida Y."/>
            <person name="Koutsovoulos G."/>
            <person name="Laetsch D."/>
            <person name="Stevens L."/>
            <person name="Kumar S."/>
            <person name="Horikawa D."/>
            <person name="Ishino K."/>
            <person name="Komine S."/>
            <person name="Tomita M."/>
            <person name="Blaxter M."/>
            <person name="Arakawa K."/>
        </authorList>
    </citation>
    <scope>NUCLEOTIDE SEQUENCE [LARGE SCALE GENOMIC DNA]</scope>
    <source>
        <strain evidence="14">Z151</strain>
    </source>
</reference>
<dbReference type="GO" id="GO:0005829">
    <property type="term" value="C:cytosol"/>
    <property type="evidence" value="ECO:0007669"/>
    <property type="project" value="TreeGrafter"/>
</dbReference>
<comment type="function">
    <text evidence="9">Activates phosphatidylinositol 3-kinase when bound to the regulatory p85 subunit. May mediate the control of various cellular processes by insulin-like peptides. When phosphorylated by the insulin receptor binds specifically to various cellular proteins containing SH2 domains. Involved in control of cell proliferation, cell size, and body and organ growth throughout development. Also has a role in a signaling pathway controlling the physiological response required to endure periods of low nutrient conditions. Insulin/insulin-like growth factor (IGF) signaling pathway has a role in regulating aging and is necessary in the ovary for vitellogenic maturation.</text>
</comment>
<keyword evidence="14" id="KW-1185">Reference proteome</keyword>
<dbReference type="GO" id="GO:0005158">
    <property type="term" value="F:insulin receptor binding"/>
    <property type="evidence" value="ECO:0007669"/>
    <property type="project" value="InterPro"/>
</dbReference>
<dbReference type="Pfam" id="PF00169">
    <property type="entry name" value="PH"/>
    <property type="match status" value="1"/>
</dbReference>
<keyword evidence="6" id="KW-0221">Differentiation</keyword>
<dbReference type="OrthoDB" id="946068at2759"/>
<evidence type="ECO:0000256" key="3">
    <source>
        <dbReference type="ARBA" id="ARBA00022553"/>
    </source>
</evidence>
<dbReference type="InterPro" id="IPR001849">
    <property type="entry name" value="PH_domain"/>
</dbReference>
<dbReference type="GO" id="GO:0043548">
    <property type="term" value="F:phosphatidylinositol 3-kinase binding"/>
    <property type="evidence" value="ECO:0007669"/>
    <property type="project" value="TreeGrafter"/>
</dbReference>
<keyword evidence="13" id="KW-0675">Receptor</keyword>
<comment type="caution">
    <text evidence="13">The sequence shown here is derived from an EMBL/GenBank/DDBJ whole genome shotgun (WGS) entry which is preliminary data.</text>
</comment>
<feature type="compositionally biased region" description="Low complexity" evidence="10">
    <location>
        <begin position="438"/>
        <end position="452"/>
    </location>
</feature>